<comment type="caution">
    <text evidence="1">The sequence shown here is derived from an EMBL/GenBank/DDBJ whole genome shotgun (WGS) entry which is preliminary data.</text>
</comment>
<accession>A0AA92WL37</accession>
<protein>
    <submittedName>
        <fullName evidence="1">Uncharacterized protein</fullName>
    </submittedName>
</protein>
<evidence type="ECO:0000313" key="1">
    <source>
        <dbReference type="EMBL" id="RHK45403.1"/>
    </source>
</evidence>
<name>A0AA92WL37_9BACT</name>
<dbReference type="Gene3D" id="3.40.50.300">
    <property type="entry name" value="P-loop containing nucleotide triphosphate hydrolases"/>
    <property type="match status" value="1"/>
</dbReference>
<reference evidence="1 2" key="1">
    <citation type="submission" date="2018-08" db="EMBL/GenBank/DDBJ databases">
        <title>A genome reference for cultivated species of the human gut microbiota.</title>
        <authorList>
            <person name="Zou Y."/>
            <person name="Xue W."/>
            <person name="Luo G."/>
        </authorList>
    </citation>
    <scope>NUCLEOTIDE SEQUENCE [LARGE SCALE GENOMIC DNA]</scope>
    <source>
        <strain evidence="1 2">AF43-2</strain>
    </source>
</reference>
<organism evidence="1 2">
    <name type="scientific">Segatella copri</name>
    <dbReference type="NCBI Taxonomy" id="165179"/>
    <lineage>
        <taxon>Bacteria</taxon>
        <taxon>Pseudomonadati</taxon>
        <taxon>Bacteroidota</taxon>
        <taxon>Bacteroidia</taxon>
        <taxon>Bacteroidales</taxon>
        <taxon>Prevotellaceae</taxon>
        <taxon>Segatella</taxon>
    </lineage>
</organism>
<gene>
    <name evidence="1" type="ORF">DW064_14905</name>
</gene>
<dbReference type="AlphaFoldDB" id="A0AA92WL37"/>
<dbReference type="InterPro" id="IPR027417">
    <property type="entry name" value="P-loop_NTPase"/>
</dbReference>
<dbReference type="Proteomes" id="UP000284562">
    <property type="component" value="Unassembled WGS sequence"/>
</dbReference>
<dbReference type="SUPFAM" id="SSF52540">
    <property type="entry name" value="P-loop containing nucleoside triphosphate hydrolases"/>
    <property type="match status" value="1"/>
</dbReference>
<evidence type="ECO:0000313" key="2">
    <source>
        <dbReference type="Proteomes" id="UP000284562"/>
    </source>
</evidence>
<dbReference type="EMBL" id="QRNN01000104">
    <property type="protein sequence ID" value="RHK45403.1"/>
    <property type="molecule type" value="Genomic_DNA"/>
</dbReference>
<sequence>MRRILDRNGFSYIRTQCTQDKTFNDIILDAFSQLNIFCKSEESRKEVRKLSSSLKADIASINADITNGIEYGSEQKFIRLLPPRLTSQKLAEIFRETGQIWMIEDFHKLRDEEKQKLADVMKVFIDEANEPSVNQISKIVCIGAVNSPRELITLDPNLSSRIDQIKVPLLSDDEIQRIIVQGCKLLNVEMSSKLIDNLVSYSNNIGSLAHAMCLDICNEYNIRMTSFKRVYVEDASFNIAIKGYLNRNSDTLQKTYDLITSKNKAAWYILKSLNVHNKESIAYSELICRINPKNQQISEEDIKFALTELQGQPYYIIRYDDEKNKYSFSTPFWSAFIRIQLETEQAEKNKKKKNRKNALLLNEESFDAMTFKQILDKLYQDQIRLLELAHNNN</sequence>
<proteinExistence type="predicted"/>